<feature type="region of interest" description="Disordered" evidence="2">
    <location>
        <begin position="2013"/>
        <end position="2032"/>
    </location>
</feature>
<keyword evidence="4" id="KW-1185">Reference proteome</keyword>
<organism evidence="3 4">
    <name type="scientific">Vitrella brassicaformis (strain CCMP3155)</name>
    <dbReference type="NCBI Taxonomy" id="1169540"/>
    <lineage>
        <taxon>Eukaryota</taxon>
        <taxon>Sar</taxon>
        <taxon>Alveolata</taxon>
        <taxon>Colpodellida</taxon>
        <taxon>Vitrellaceae</taxon>
        <taxon>Vitrella</taxon>
    </lineage>
</organism>
<protein>
    <submittedName>
        <fullName evidence="3">Uncharacterized protein</fullName>
    </submittedName>
</protein>
<feature type="coiled-coil region" evidence="1">
    <location>
        <begin position="1730"/>
        <end position="1808"/>
    </location>
</feature>
<accession>A0A0G4ECY2</accession>
<dbReference type="VEuPathDB" id="CryptoDB:Vbra_4768"/>
<evidence type="ECO:0000256" key="2">
    <source>
        <dbReference type="SAM" id="MobiDB-lite"/>
    </source>
</evidence>
<evidence type="ECO:0000256" key="1">
    <source>
        <dbReference type="SAM" id="Coils"/>
    </source>
</evidence>
<dbReference type="PANTHER" id="PTHR31915:SF6">
    <property type="entry name" value="SKICH DOMAIN-CONTAINING PROTEIN"/>
    <property type="match status" value="1"/>
</dbReference>
<feature type="region of interest" description="Disordered" evidence="2">
    <location>
        <begin position="1845"/>
        <end position="1888"/>
    </location>
</feature>
<feature type="region of interest" description="Disordered" evidence="2">
    <location>
        <begin position="90"/>
        <end position="265"/>
    </location>
</feature>
<dbReference type="Proteomes" id="UP000041254">
    <property type="component" value="Unassembled WGS sequence"/>
</dbReference>
<feature type="compositionally biased region" description="Polar residues" evidence="2">
    <location>
        <begin position="136"/>
        <end position="145"/>
    </location>
</feature>
<feature type="compositionally biased region" description="Basic and acidic residues" evidence="2">
    <location>
        <begin position="1845"/>
        <end position="1855"/>
    </location>
</feature>
<proteinExistence type="predicted"/>
<dbReference type="InParanoid" id="A0A0G4ECY2"/>
<dbReference type="PANTHER" id="PTHR31915">
    <property type="entry name" value="SKICH DOMAIN-CONTAINING PROTEIN"/>
    <property type="match status" value="1"/>
</dbReference>
<feature type="compositionally biased region" description="Low complexity" evidence="2">
    <location>
        <begin position="230"/>
        <end position="241"/>
    </location>
</feature>
<sequence>MPRNSFDALVDRATSSQGLEHEVENAVQLLEVLLSQNGTVRQYARQLLLTRARHASGDPSLRPSTLRRLLQALQDHSSDDPQIDAAVRELQRSAATSTADDSSHRRRHSTPPEPPAASSDPPALPPPQRAAAFESQHVSTSTSSHRGGPPGRLSHPVTVVSAPLPTSPPRSSSAFIESPRPPPERLRGSGMTAGVEDGRGGADALGPLPSAFQMRSWKGRGGSPRKAGKKQNGAKAAAAGADVRASRDSAMSTQAPSVEYPPLHGEASGSSFLSISIDRQSKGAFSPLPPPLPPPPSSLSRRPRSPRRADSPPSMLRPSRHDAVVRSSSAISLPPFSRADVMVPFAPMHVFTTPQTDRRLSMAGSRRPFRSLTPVREEALEDSDPRHRLRLVAHFFRAWAGRAVVARRERQAQHVEEFVDRIARWAVRHSGFFRRLAAVSADRDGLARLLARIAGVERRHVGTNTLYRGMSNAVLSFTDDRISWDQFMSGHWHPPDSPVPQWYRSLLQSAAVTTRAEPAQADRHREIRISRRLRGLRRLLCRLNSSTQLAAAFDHWRAIHKTRQAARESMRQAMQTAEGRQTIDSLEGIPARVTVRRALYAWSQTAARLRGVALLTARCDKRVLCGALRGWRRRASVARKGQRVVQRSSGRMLRRVFQIWLREYYRQQTSNLMLSQLQYRGQLSRLEATILRLKARCTQHALNRLATLLTQRPLLKHAVLRLHSHAQHAAGRESAIRRTLRRIVVGRRHRMEATAFRIWSAQLGQHRRAVMDEQTRAAAAARMARVAVKMRTRAAHASARRALHIWRAALIAHRKQHRHMTATLRAAFIAWRQSSRQQGRVRQGLLSLCRVTRAHTRRSLHQWLSACALVAIEGPINARLSEMSVAREAVESRAASLEEQLVRTRDQLRDIISRRLRHLVTRMGRVLERFALSSAFDRIRAACLAERRVQAAASRLTPALSRPARRAMAIALASLALHAESHMHRQALREKALHRLARLISRRWLQWGWEGLQRVMGAVMSHQAAAAMRADLDRRAQRIDHLQASLRDQEKQCEELQASLERKRAEEASRRAELDELQSNLQERTTALHQTRHELQDTTDKREIERLDAEDSLKKLQDTVAELTEALQVQQGELETTQRALEDEQAANRYLMSSAQDGQAGRVDLFQRLQTRRRQEELNEDEKSAFMALRYHAYLRSTLRQTAVAAHLRHRRRTFAGLRRAALHVRLSKMRRRTAVLQLAATVQRVHTAQRLAAFGHIKSATLKRGRTDAAARALHGAISRLYFRHHCRPALQVLRRHASRWLLMDALSATQRRCVYRRAMRRWREGLARRKAAVRVQDIMRLGALRQGLQRLRRWCEASRSWAVQDVCSHEATLSRVEFRTQTLRVALTMGALIVRGLLRRSLARLQTHAHQSRMQQRLVDVTHFPRATRAMTRRYFGALRRVARRQRGAVRLVGRLSRLIERDALCVWRGEARAVHMRQQRAERLHWSLVHIVRRRLKIVWFDWCFRHKVMAPNRSTRLLNLSFRMRARYLRVALMLWRADTRRMVQLRRVGAILARCIARRGLRVLHQHALSAATEGWSRTALALVRRCDAFVDMINHQADHHTAHESRLLLHTTLHEWRRQAAASAARKHERRKALGRIGSGLQRARLRQSVRQWQRVLEQSRRDGERKAAQSIVVQSERQRGTQSIAAASRSLLSTLRVATRRHLATALTRLFSHAHGERLRATVSSHRDALAAAEKRHDESRQQQMAAIEAVREELKRLQESRAEDLEEEVERRLQGEISRSNELEDALEKAQQAVSYWESEHKRELDRNEAAQTEISKIGKSVESLRQSHAKELAAVRQDLDKERRTNETLTNEASQQRQACGSLRTRASEADEAKRENQRLRSEVEGLRRRLDEANEENAALQERMREEIERVKHFESSILKGHKDAESFKKAAEKQVESLKLALKASKEKATLYAEQVSSLSTQLSESAAEHRKKERALLEEKIQLARTNLSAQASSSLTIVPFGQVAQGTARENKGKKKRQP</sequence>
<name>A0A0G4ECY2_VITBC</name>
<dbReference type="PROSITE" id="PS50096">
    <property type="entry name" value="IQ"/>
    <property type="match status" value="1"/>
</dbReference>
<evidence type="ECO:0000313" key="3">
    <source>
        <dbReference type="EMBL" id="CEL93188.1"/>
    </source>
</evidence>
<keyword evidence="1" id="KW-0175">Coiled coil</keyword>
<dbReference type="STRING" id="1169540.A0A0G4ECY2"/>
<feature type="coiled-coil region" evidence="1">
    <location>
        <begin position="1032"/>
        <end position="1147"/>
    </location>
</feature>
<gene>
    <name evidence="3" type="ORF">Vbra_4768</name>
</gene>
<dbReference type="InterPro" id="IPR051002">
    <property type="entry name" value="UBA_autophagy_assoc_protein"/>
</dbReference>
<feature type="compositionally biased region" description="Polar residues" evidence="2">
    <location>
        <begin position="1856"/>
        <end position="1868"/>
    </location>
</feature>
<feature type="compositionally biased region" description="Pro residues" evidence="2">
    <location>
        <begin position="287"/>
        <end position="297"/>
    </location>
</feature>
<feature type="compositionally biased region" description="Basic and acidic residues" evidence="2">
    <location>
        <begin position="1875"/>
        <end position="1888"/>
    </location>
</feature>
<reference evidence="3 4" key="1">
    <citation type="submission" date="2014-11" db="EMBL/GenBank/DDBJ databases">
        <authorList>
            <person name="Zhu J."/>
            <person name="Qi W."/>
            <person name="Song R."/>
        </authorList>
    </citation>
    <scope>NUCLEOTIDE SEQUENCE [LARGE SCALE GENOMIC DNA]</scope>
</reference>
<dbReference type="OMA" id="PRATRAM"/>
<feature type="region of interest" description="Disordered" evidence="2">
    <location>
        <begin position="281"/>
        <end position="327"/>
    </location>
</feature>
<evidence type="ECO:0000313" key="4">
    <source>
        <dbReference type="Proteomes" id="UP000041254"/>
    </source>
</evidence>
<dbReference type="EMBL" id="CDMY01000144">
    <property type="protein sequence ID" value="CEL93188.1"/>
    <property type="molecule type" value="Genomic_DNA"/>
</dbReference>
<feature type="coiled-coil region" evidence="1">
    <location>
        <begin position="880"/>
        <end position="914"/>
    </location>
</feature>